<evidence type="ECO:0000256" key="1">
    <source>
        <dbReference type="SAM" id="MobiDB-lite"/>
    </source>
</evidence>
<dbReference type="InterPro" id="IPR000387">
    <property type="entry name" value="Tyr_Pase_dom"/>
</dbReference>
<dbReference type="Proteomes" id="UP000189777">
    <property type="component" value="Unassembled WGS sequence"/>
</dbReference>
<name>A0A1T5LR46_9MICO</name>
<dbReference type="GO" id="GO:0004721">
    <property type="term" value="F:phosphoprotein phosphatase activity"/>
    <property type="evidence" value="ECO:0007669"/>
    <property type="project" value="InterPro"/>
</dbReference>
<dbReference type="Pfam" id="PF13350">
    <property type="entry name" value="Y_phosphatase3"/>
    <property type="match status" value="1"/>
</dbReference>
<dbReference type="RefSeq" id="WP_176168926.1">
    <property type="nucleotide sequence ID" value="NZ_FUZQ01000007.1"/>
</dbReference>
<sequence length="251" mass="27090">MTSPTAGVPTSTLDPADPRAVRWGGLPNARDLGGLPTADGGRTRAGRFYRTSRLDHAGPDGLAAMAAAGVGTVVDLRNAAEIEPLELPTSVARHHRPVEDPDDEEFMRVWGPHLDTPRYYATVLERWPALVTDVFHTFAAAPEGAVVYHCAGGRDRTGMVTALLLTLVEVPRAVIVADYLLAVRANNDRAATEPGWDEAYREPEALAAWCDDVAAALDDFLDGVDPAGYLRAHGVADTELDRVRHRLLDPE</sequence>
<dbReference type="STRING" id="526729.SAMN04324258_3791"/>
<feature type="compositionally biased region" description="Polar residues" evidence="1">
    <location>
        <begin position="1"/>
        <end position="13"/>
    </location>
</feature>
<dbReference type="PROSITE" id="PS50056">
    <property type="entry name" value="TYR_PHOSPHATASE_2"/>
    <property type="match status" value="1"/>
</dbReference>
<accession>A0A1T5LR46</accession>
<evidence type="ECO:0000313" key="4">
    <source>
        <dbReference type="Proteomes" id="UP000189777"/>
    </source>
</evidence>
<evidence type="ECO:0000259" key="2">
    <source>
        <dbReference type="PROSITE" id="PS50056"/>
    </source>
</evidence>
<reference evidence="3 4" key="1">
    <citation type="submission" date="2017-02" db="EMBL/GenBank/DDBJ databases">
        <authorList>
            <person name="Peterson S.W."/>
        </authorList>
    </citation>
    <scope>NUCLEOTIDE SEQUENCE [LARGE SCALE GENOMIC DNA]</scope>
    <source>
        <strain evidence="3 4">DSM 21481</strain>
    </source>
</reference>
<dbReference type="InterPro" id="IPR029021">
    <property type="entry name" value="Prot-tyrosine_phosphatase-like"/>
</dbReference>
<dbReference type="Gene3D" id="3.90.190.10">
    <property type="entry name" value="Protein tyrosine phosphatase superfamily"/>
    <property type="match status" value="1"/>
</dbReference>
<dbReference type="AlphaFoldDB" id="A0A1T5LR46"/>
<gene>
    <name evidence="3" type="ORF">SAMN04324258_3791</name>
</gene>
<evidence type="ECO:0000313" key="3">
    <source>
        <dbReference type="EMBL" id="SKC78382.1"/>
    </source>
</evidence>
<protein>
    <submittedName>
        <fullName evidence="3">Protein tyrosine/serine phosphatase</fullName>
    </submittedName>
</protein>
<dbReference type="InterPro" id="IPR026893">
    <property type="entry name" value="Tyr/Ser_Pase_IphP-type"/>
</dbReference>
<proteinExistence type="predicted"/>
<feature type="region of interest" description="Disordered" evidence="1">
    <location>
        <begin position="1"/>
        <end position="44"/>
    </location>
</feature>
<dbReference type="SUPFAM" id="SSF52799">
    <property type="entry name" value="(Phosphotyrosine protein) phosphatases II"/>
    <property type="match status" value="1"/>
</dbReference>
<feature type="domain" description="Tyrosine specific protein phosphatases" evidence="2">
    <location>
        <begin position="125"/>
        <end position="184"/>
    </location>
</feature>
<organism evidence="3 4">
    <name type="scientific">Krasilnikoviella flava</name>
    <dbReference type="NCBI Taxonomy" id="526729"/>
    <lineage>
        <taxon>Bacteria</taxon>
        <taxon>Bacillati</taxon>
        <taxon>Actinomycetota</taxon>
        <taxon>Actinomycetes</taxon>
        <taxon>Micrococcales</taxon>
        <taxon>Promicromonosporaceae</taxon>
        <taxon>Krasilnikoviella</taxon>
    </lineage>
</organism>
<dbReference type="EMBL" id="FUZQ01000007">
    <property type="protein sequence ID" value="SKC78382.1"/>
    <property type="molecule type" value="Genomic_DNA"/>
</dbReference>
<keyword evidence="4" id="KW-1185">Reference proteome</keyword>